<keyword evidence="2" id="KW-1185">Reference proteome</keyword>
<proteinExistence type="predicted"/>
<comment type="caution">
    <text evidence="1">The sequence shown here is derived from an EMBL/GenBank/DDBJ whole genome shotgun (WGS) entry which is preliminary data.</text>
</comment>
<organism evidence="1 2">
    <name type="scientific">Sphingomonas yantingensis</name>
    <dbReference type="NCBI Taxonomy" id="1241761"/>
    <lineage>
        <taxon>Bacteria</taxon>
        <taxon>Pseudomonadati</taxon>
        <taxon>Pseudomonadota</taxon>
        <taxon>Alphaproteobacteria</taxon>
        <taxon>Sphingomonadales</taxon>
        <taxon>Sphingomonadaceae</taxon>
        <taxon>Sphingomonas</taxon>
    </lineage>
</organism>
<dbReference type="EMBL" id="JACIJJ010000007">
    <property type="protein sequence ID" value="MBB5699990.1"/>
    <property type="molecule type" value="Genomic_DNA"/>
</dbReference>
<gene>
    <name evidence="1" type="ORF">FHR19_003370</name>
</gene>
<dbReference type="RefSeq" id="WP_221228603.1">
    <property type="nucleotide sequence ID" value="NZ_JACIJJ010000007.1"/>
</dbReference>
<protein>
    <submittedName>
        <fullName evidence="1">Uncharacterized protein</fullName>
    </submittedName>
</protein>
<dbReference type="Proteomes" id="UP000557739">
    <property type="component" value="Unassembled WGS sequence"/>
</dbReference>
<evidence type="ECO:0000313" key="2">
    <source>
        <dbReference type="Proteomes" id="UP000557739"/>
    </source>
</evidence>
<dbReference type="AlphaFoldDB" id="A0A7W9EKF6"/>
<sequence length="99" mass="10717">MSLYMVTGGGKMSGEAWGLPANQGLSALTPPPAKPKRYRAKLSTVADVNREIQRVYREARSNLLDTGDASKLAHILSLIARIHETTDLEARLAKLEASA</sequence>
<name>A0A7W9EKF6_9SPHN</name>
<evidence type="ECO:0000313" key="1">
    <source>
        <dbReference type="EMBL" id="MBB5699990.1"/>
    </source>
</evidence>
<accession>A0A7W9EKF6</accession>
<reference evidence="1 2" key="1">
    <citation type="submission" date="2020-08" db="EMBL/GenBank/DDBJ databases">
        <title>Genomic Encyclopedia of Type Strains, Phase IV (KMG-IV): sequencing the most valuable type-strain genomes for metagenomic binning, comparative biology and taxonomic classification.</title>
        <authorList>
            <person name="Goeker M."/>
        </authorList>
    </citation>
    <scope>NUCLEOTIDE SEQUENCE [LARGE SCALE GENOMIC DNA]</scope>
    <source>
        <strain evidence="1 2">DSM 27244</strain>
    </source>
</reference>